<dbReference type="PANTHER" id="PTHR30588">
    <property type="entry name" value="BRANCHED-CHAIN AMINO ACID TRANSPORT SYSTEM 2 CARRIER PROTEIN"/>
    <property type="match status" value="1"/>
</dbReference>
<keyword evidence="8 9" id="KW-0472">Membrane</keyword>
<comment type="caution">
    <text evidence="10">The sequence shown here is derived from an EMBL/GenBank/DDBJ whole genome shotgun (WGS) entry which is preliminary data.</text>
</comment>
<reference evidence="11" key="3">
    <citation type="submission" date="2021-06" db="EMBL/GenBank/DDBJ databases">
        <title>Genomic Description and Analysis of Intracellular Bacteria, Candidatus Berkiella cookevillensis and Candidatus Berkiella aquae.</title>
        <authorList>
            <person name="Kidane D.T."/>
            <person name="Mehari Y.T."/>
            <person name="Rice F.C."/>
            <person name="Arivett B.A."/>
            <person name="Farone A.L."/>
            <person name="Berk S.G."/>
            <person name="Farone M.B."/>
        </authorList>
    </citation>
    <scope>NUCLEOTIDE SEQUENCE</scope>
    <source>
        <strain evidence="11">CC99</strain>
    </source>
</reference>
<keyword evidence="3 9" id="KW-0813">Transport</keyword>
<feature type="transmembrane region" description="Helical" evidence="9">
    <location>
        <begin position="38"/>
        <end position="60"/>
    </location>
</feature>
<comment type="subcellular location">
    <subcellularLocation>
        <location evidence="9">Cell inner membrane</location>
        <topology evidence="9">Multi-pass membrane protein</topology>
    </subcellularLocation>
    <subcellularLocation>
        <location evidence="1">Cell membrane</location>
        <topology evidence="1">Multi-pass membrane protein</topology>
    </subcellularLocation>
</comment>
<dbReference type="GO" id="GO:0005304">
    <property type="term" value="F:L-valine transmembrane transporter activity"/>
    <property type="evidence" value="ECO:0007669"/>
    <property type="project" value="TreeGrafter"/>
</dbReference>
<evidence type="ECO:0000256" key="9">
    <source>
        <dbReference type="RuleBase" id="RU362122"/>
    </source>
</evidence>
<accession>A0A0Q9YGI8</accession>
<dbReference type="RefSeq" id="WP_057623623.1">
    <property type="nucleotide sequence ID" value="NZ_LKHV02000001.1"/>
</dbReference>
<evidence type="ECO:0000256" key="1">
    <source>
        <dbReference type="ARBA" id="ARBA00004651"/>
    </source>
</evidence>
<proteinExistence type="inferred from homology"/>
<feature type="transmembrane region" description="Helical" evidence="9">
    <location>
        <begin position="309"/>
        <end position="326"/>
    </location>
</feature>
<name>A0A0Q9YGI8_9GAMM</name>
<dbReference type="EMBL" id="LKHV01000002">
    <property type="protein sequence ID" value="KRG19648.1"/>
    <property type="molecule type" value="Genomic_DNA"/>
</dbReference>
<evidence type="ECO:0000256" key="5">
    <source>
        <dbReference type="ARBA" id="ARBA00022692"/>
    </source>
</evidence>
<dbReference type="GO" id="GO:0015820">
    <property type="term" value="P:L-leucine transport"/>
    <property type="evidence" value="ECO:0007669"/>
    <property type="project" value="TreeGrafter"/>
</dbReference>
<dbReference type="PATRIC" id="fig|1590042.3.peg.679"/>
<protein>
    <recommendedName>
        <fullName evidence="9">Branched-chain amino acid transport system carrier protein</fullName>
    </recommendedName>
</protein>
<keyword evidence="4" id="KW-1003">Cell membrane</keyword>
<dbReference type="GO" id="GO:0005886">
    <property type="term" value="C:plasma membrane"/>
    <property type="evidence" value="ECO:0007669"/>
    <property type="project" value="UniProtKB-SubCell"/>
</dbReference>
<feature type="transmembrane region" description="Helical" evidence="9">
    <location>
        <begin position="221"/>
        <end position="242"/>
    </location>
</feature>
<gene>
    <name evidence="10" type="primary">brnQ</name>
    <name evidence="11" type="ORF">CC99x_001865</name>
    <name evidence="10" type="ORF">CC99x_00661</name>
</gene>
<dbReference type="GO" id="GO:0015818">
    <property type="term" value="P:isoleucine transport"/>
    <property type="evidence" value="ECO:0007669"/>
    <property type="project" value="TreeGrafter"/>
</dbReference>
<evidence type="ECO:0000313" key="12">
    <source>
        <dbReference type="Proteomes" id="UP000051494"/>
    </source>
</evidence>
<reference evidence="11" key="2">
    <citation type="journal article" date="2016" name="Genome Announc.">
        <title>Draft Genome Sequences of Two Novel Amoeba-Resistant Intranuclear Bacteria, 'Candidatus Berkiella cookevillensis' and 'Candidatus Berkiella aquae'.</title>
        <authorList>
            <person name="Mehari Y.T."/>
            <person name="Arivett B.A."/>
            <person name="Farone A.L."/>
            <person name="Gunderson J.H."/>
            <person name="Farone M.B."/>
        </authorList>
    </citation>
    <scope>NUCLEOTIDE SEQUENCE</scope>
    <source>
        <strain evidence="11">CC99</strain>
    </source>
</reference>
<reference evidence="10" key="1">
    <citation type="submission" date="2015-09" db="EMBL/GenBank/DDBJ databases">
        <title>Draft Genome Sequences of Two Novel Amoeba-resistant Intranuclear Bacteria, Candidatus Berkiella cookevillensis and Candidatus Berkiella aquae.</title>
        <authorList>
            <person name="Mehari Y.T."/>
            <person name="Arivett B.A."/>
            <person name="Farone A.L."/>
            <person name="Gunderson J.H."/>
            <person name="Farone M.B."/>
        </authorList>
    </citation>
    <scope>NUCLEOTIDE SEQUENCE [LARGE SCALE GENOMIC DNA]</scope>
    <source>
        <strain evidence="10">CC99</strain>
    </source>
</reference>
<dbReference type="PANTHER" id="PTHR30588:SF0">
    <property type="entry name" value="BRANCHED-CHAIN AMINO ACID PERMEASE BRNQ"/>
    <property type="match status" value="1"/>
</dbReference>
<feature type="transmembrane region" description="Helical" evidence="9">
    <location>
        <begin position="262"/>
        <end position="288"/>
    </location>
</feature>
<dbReference type="AlphaFoldDB" id="A0A0Q9YGI8"/>
<evidence type="ECO:0000256" key="4">
    <source>
        <dbReference type="ARBA" id="ARBA00022475"/>
    </source>
</evidence>
<feature type="transmembrane region" description="Helical" evidence="9">
    <location>
        <begin position="7"/>
        <end position="26"/>
    </location>
</feature>
<comment type="similarity">
    <text evidence="2 9">Belongs to the branched chain amino acid transporter family.</text>
</comment>
<sequence>MQQYKSIFLYGFAIFAMFFGSGNLVFPISIGNHSGNSWAIGFVGLFLSGILLPFLGLFVIKLHKGDYNQFFGEAGSIARIALPLFILSLLGAFGVVPRCITVAHGGISYVFPELSLVIFAAIFCLATFFFCLKDDVMITILGKWMSPILLIVLLGLIVMGIIRAPDNIENISASHAFIDGFLTGYQTMDLFAALFFSALIFKQMQSLMPATATDREILKFAIKPSIIGSIMLSIVYLGFVFLGAHYSHLISTIEPEQMLPMIVMHVMGDFATLFVAVAMLFSCITTAVALNNIYARYLCNLFKCKDSRFPIILFSTTFISFLISLLDFKGIAAFLAPALEISYPGLIVLTVFSICTRKYHKSKMYLFWIITLCSAAYIVFKHSVL</sequence>
<feature type="transmembrane region" description="Helical" evidence="9">
    <location>
        <begin position="182"/>
        <end position="201"/>
    </location>
</feature>
<evidence type="ECO:0000256" key="6">
    <source>
        <dbReference type="ARBA" id="ARBA00022970"/>
    </source>
</evidence>
<dbReference type="Pfam" id="PF05525">
    <property type="entry name" value="Branch_AA_trans"/>
    <property type="match status" value="1"/>
</dbReference>
<dbReference type="GO" id="GO:0015190">
    <property type="term" value="F:L-leucine transmembrane transporter activity"/>
    <property type="evidence" value="ECO:0007669"/>
    <property type="project" value="TreeGrafter"/>
</dbReference>
<dbReference type="EMBL" id="LKHV02000001">
    <property type="protein sequence ID" value="MCS5707645.1"/>
    <property type="molecule type" value="Genomic_DNA"/>
</dbReference>
<dbReference type="Gene3D" id="1.20.1740.10">
    <property type="entry name" value="Amino acid/polyamine transporter I"/>
    <property type="match status" value="1"/>
</dbReference>
<comment type="function">
    <text evidence="9">Component of the transport system for branched-chain amino acids.</text>
</comment>
<evidence type="ECO:0000256" key="7">
    <source>
        <dbReference type="ARBA" id="ARBA00022989"/>
    </source>
</evidence>
<organism evidence="10">
    <name type="scientific">Candidatus Berkiella cookevillensis</name>
    <dbReference type="NCBI Taxonomy" id="437022"/>
    <lineage>
        <taxon>Bacteria</taxon>
        <taxon>Pseudomonadati</taxon>
        <taxon>Pseudomonadota</taxon>
        <taxon>Gammaproteobacteria</taxon>
        <taxon>Candidatus Berkiellales</taxon>
        <taxon>Candidatus Berkiellaceae</taxon>
        <taxon>Candidatus Berkiella</taxon>
    </lineage>
</organism>
<dbReference type="InterPro" id="IPR004685">
    <property type="entry name" value="Brnchd-chn_aa_trnsp_Livcs"/>
</dbReference>
<feature type="transmembrane region" description="Helical" evidence="9">
    <location>
        <begin position="332"/>
        <end position="352"/>
    </location>
</feature>
<evidence type="ECO:0000256" key="3">
    <source>
        <dbReference type="ARBA" id="ARBA00022448"/>
    </source>
</evidence>
<feature type="transmembrane region" description="Helical" evidence="9">
    <location>
        <begin position="109"/>
        <end position="132"/>
    </location>
</feature>
<dbReference type="STRING" id="437022.CC99x_00661"/>
<dbReference type="OrthoDB" id="9783920at2"/>
<feature type="transmembrane region" description="Helical" evidence="9">
    <location>
        <begin position="144"/>
        <end position="162"/>
    </location>
</feature>
<keyword evidence="6 9" id="KW-0029">Amino-acid transport</keyword>
<keyword evidence="5 9" id="KW-0812">Transmembrane</keyword>
<dbReference type="Proteomes" id="UP000051494">
    <property type="component" value="Unassembled WGS sequence"/>
</dbReference>
<keyword evidence="7 9" id="KW-1133">Transmembrane helix</keyword>
<feature type="transmembrane region" description="Helical" evidence="9">
    <location>
        <begin position="80"/>
        <end position="103"/>
    </location>
</feature>
<dbReference type="GO" id="GO:0015188">
    <property type="term" value="F:L-isoleucine transmembrane transporter activity"/>
    <property type="evidence" value="ECO:0007669"/>
    <property type="project" value="TreeGrafter"/>
</dbReference>
<keyword evidence="12" id="KW-1185">Reference proteome</keyword>
<evidence type="ECO:0000313" key="10">
    <source>
        <dbReference type="EMBL" id="KRG19648.1"/>
    </source>
</evidence>
<evidence type="ECO:0000256" key="2">
    <source>
        <dbReference type="ARBA" id="ARBA00008540"/>
    </source>
</evidence>
<feature type="transmembrane region" description="Helical" evidence="9">
    <location>
        <begin position="364"/>
        <end position="380"/>
    </location>
</feature>
<evidence type="ECO:0000313" key="11">
    <source>
        <dbReference type="EMBL" id="MCS5707645.1"/>
    </source>
</evidence>
<evidence type="ECO:0000256" key="8">
    <source>
        <dbReference type="ARBA" id="ARBA00023136"/>
    </source>
</evidence>
<comment type="caution">
    <text evidence="9">Lacks conserved residue(s) required for the propagation of feature annotation.</text>
</comment>